<dbReference type="InterPro" id="IPR012337">
    <property type="entry name" value="RNaseH-like_sf"/>
</dbReference>
<dbReference type="InterPro" id="IPR041588">
    <property type="entry name" value="Integrase_H2C2"/>
</dbReference>
<dbReference type="Pfam" id="PF24626">
    <property type="entry name" value="SH3_Tf2-1"/>
    <property type="match status" value="1"/>
</dbReference>
<dbReference type="PANTHER" id="PTHR46148">
    <property type="entry name" value="CHROMO DOMAIN-CONTAINING PROTEIN"/>
    <property type="match status" value="1"/>
</dbReference>
<keyword evidence="3" id="KW-0548">Nucleotidyltransferase</keyword>
<keyword evidence="3" id="KW-0808">Transferase</keyword>
<evidence type="ECO:0000259" key="1">
    <source>
        <dbReference type="Pfam" id="PF17921"/>
    </source>
</evidence>
<dbReference type="EMBL" id="SMMG02000003">
    <property type="protein sequence ID" value="KAA3481542.1"/>
    <property type="molecule type" value="Genomic_DNA"/>
</dbReference>
<dbReference type="Pfam" id="PF17921">
    <property type="entry name" value="Integrase_H2C2"/>
    <property type="match status" value="1"/>
</dbReference>
<dbReference type="OrthoDB" id="1909122at2759"/>
<evidence type="ECO:0000313" key="4">
    <source>
        <dbReference type="Proteomes" id="UP000325315"/>
    </source>
</evidence>
<reference evidence="3" key="1">
    <citation type="submission" date="2019-08" db="EMBL/GenBank/DDBJ databases">
        <authorList>
            <person name="Liu F."/>
        </authorList>
    </citation>
    <scope>NUCLEOTIDE SEQUENCE [LARGE SCALE GENOMIC DNA]</scope>
    <source>
        <strain evidence="3">PA1801</strain>
        <tissue evidence="3">Leaf</tissue>
    </source>
</reference>
<proteinExistence type="predicted"/>
<dbReference type="SUPFAM" id="SSF53098">
    <property type="entry name" value="Ribonuclease H-like"/>
    <property type="match status" value="1"/>
</dbReference>
<protein>
    <submittedName>
        <fullName evidence="3">Reverse transcriptase</fullName>
    </submittedName>
</protein>
<dbReference type="PANTHER" id="PTHR46148:SF44">
    <property type="entry name" value="GAG-POL POLYPROTEIN"/>
    <property type="match status" value="1"/>
</dbReference>
<dbReference type="Proteomes" id="UP000325315">
    <property type="component" value="Unassembled WGS sequence"/>
</dbReference>
<name>A0A5B6WL29_9ROSI</name>
<sequence>MKHTVVIYQYIREFYWWHGMKHDISKLISKCLICQQVKAEHQVPSGLLQSITVPKWKWDRVTMDFRLFNCTECHYLLLWIEIRDSPGTKLHFSTAFHPQTDDQSERVIQILEDMLRCCILEFEGSWEKYLLLIEFAYNNIFQSSIKMAPYEALYGCICRTPLYWTELSENKIHGVDLIKETEEKTSNRHKSYTDLKWKDIEFQIRDKIFLKVSPWKKILRFGRKGKLSPRFIGSYEIIERVGPVAYRLSLLSELEKIHNVFHVSTLHRYRFDPSHAISPTKVEIQSNLSYAEKPIRILAREIKELINKKIALVKVLWHRHEVKEATWEPEDAMRKQHLNLFTGKIFGDENP</sequence>
<evidence type="ECO:0000259" key="2">
    <source>
        <dbReference type="Pfam" id="PF24626"/>
    </source>
</evidence>
<keyword evidence="3" id="KW-0695">RNA-directed DNA polymerase</keyword>
<comment type="caution">
    <text evidence="3">The sequence shown here is derived from an EMBL/GenBank/DDBJ whole genome shotgun (WGS) entry which is preliminary data.</text>
</comment>
<feature type="domain" description="Tf2-1-like SH3-like" evidence="2">
    <location>
        <begin position="206"/>
        <end position="270"/>
    </location>
</feature>
<accession>A0A5B6WL29</accession>
<organism evidence="3 4">
    <name type="scientific">Gossypium australe</name>
    <dbReference type="NCBI Taxonomy" id="47621"/>
    <lineage>
        <taxon>Eukaryota</taxon>
        <taxon>Viridiplantae</taxon>
        <taxon>Streptophyta</taxon>
        <taxon>Embryophyta</taxon>
        <taxon>Tracheophyta</taxon>
        <taxon>Spermatophyta</taxon>
        <taxon>Magnoliopsida</taxon>
        <taxon>eudicotyledons</taxon>
        <taxon>Gunneridae</taxon>
        <taxon>Pentapetalae</taxon>
        <taxon>rosids</taxon>
        <taxon>malvids</taxon>
        <taxon>Malvales</taxon>
        <taxon>Malvaceae</taxon>
        <taxon>Malvoideae</taxon>
        <taxon>Gossypium</taxon>
    </lineage>
</organism>
<gene>
    <name evidence="3" type="ORF">EPI10_021901</name>
</gene>
<keyword evidence="4" id="KW-1185">Reference proteome</keyword>
<dbReference type="InterPro" id="IPR056924">
    <property type="entry name" value="SH3_Tf2-1"/>
</dbReference>
<feature type="domain" description="Integrase zinc-binding" evidence="1">
    <location>
        <begin position="7"/>
        <end position="39"/>
    </location>
</feature>
<dbReference type="Gene3D" id="1.10.340.70">
    <property type="match status" value="1"/>
</dbReference>
<dbReference type="Gene3D" id="3.30.420.10">
    <property type="entry name" value="Ribonuclease H-like superfamily/Ribonuclease H"/>
    <property type="match status" value="1"/>
</dbReference>
<dbReference type="GO" id="GO:0003676">
    <property type="term" value="F:nucleic acid binding"/>
    <property type="evidence" value="ECO:0007669"/>
    <property type="project" value="InterPro"/>
</dbReference>
<dbReference type="InterPro" id="IPR036397">
    <property type="entry name" value="RNaseH_sf"/>
</dbReference>
<evidence type="ECO:0000313" key="3">
    <source>
        <dbReference type="EMBL" id="KAA3481542.1"/>
    </source>
</evidence>
<dbReference type="GO" id="GO:0003964">
    <property type="term" value="F:RNA-directed DNA polymerase activity"/>
    <property type="evidence" value="ECO:0007669"/>
    <property type="project" value="UniProtKB-KW"/>
</dbReference>
<dbReference type="AlphaFoldDB" id="A0A5B6WL29"/>